<gene>
    <name evidence="8 10 14" type="primary">xylB</name>
    <name evidence="14" type="ORF">ISS97_10645</name>
</gene>
<dbReference type="InterPro" id="IPR043129">
    <property type="entry name" value="ATPase_NBD"/>
</dbReference>
<comment type="similarity">
    <text evidence="1 8 9">Belongs to the FGGY kinase family.</text>
</comment>
<dbReference type="InterPro" id="IPR018485">
    <property type="entry name" value="FGGY_C"/>
</dbReference>
<evidence type="ECO:0000256" key="2">
    <source>
        <dbReference type="ARBA" id="ARBA00022629"/>
    </source>
</evidence>
<dbReference type="EC" id="2.7.1.17" evidence="8 10"/>
<dbReference type="CDD" id="cd07808">
    <property type="entry name" value="ASKHA_NBD_FGGY_EcXK-like"/>
    <property type="match status" value="1"/>
</dbReference>
<evidence type="ECO:0000256" key="3">
    <source>
        <dbReference type="ARBA" id="ARBA00022679"/>
    </source>
</evidence>
<dbReference type="PIRSF" id="PIRSF000538">
    <property type="entry name" value="GlpK"/>
    <property type="match status" value="1"/>
</dbReference>
<feature type="active site" description="Proton acceptor" evidence="8">
    <location>
        <position position="237"/>
    </location>
</feature>
<dbReference type="HAMAP" id="MF_02220">
    <property type="entry name" value="XylB"/>
    <property type="match status" value="1"/>
</dbReference>
<evidence type="ECO:0000256" key="4">
    <source>
        <dbReference type="ARBA" id="ARBA00022741"/>
    </source>
</evidence>
<sequence length="511" mass="54300">MFLGLDLGTSAVKAVLIDEEGKVRAMASHPLSLSHPHARWSEQDPATWWAAALSAVEQLLAAAAAEGISSRRVAAIGLSGQMHGATLLDRNDRVLRPAILWNDGRSDAQCRELERVPGFRGITGNLAMPGFTAPKLAWVREHEPRIFDQVAKVLLPKDYLRLWLTGDYATDMSDAAGTLWLDVPRRRWSQSMLDACGLSVETMPRLHEGTEATGRLLPELAARWNMDRVPVAAGGGDNAAGAVGVGIVGHGQAMLSLGTSGVYFAVSDGFLSRPEQAVHSFCHALPGTWHLMSVMLNAASCLDFTAQLTGRSSVAEMLAEAERSAGRDDGPMFLPYLTGERTPHNDVHACGAFSGLRADSTAADLANATLEGVGLGLLDGIEAVDAAGLHANEVTVIGGGSRSAYWTQMLADIIGRPLTLRSGGDVGAALGAARLARLAAEPGASLAEVCAMPPLVAVREPNRARHAYYRERRQPLFRELYRQLQPLYSGASGRDGSPAGRSAASHHEGCS</sequence>
<dbReference type="InterPro" id="IPR018484">
    <property type="entry name" value="FGGY_N"/>
</dbReference>
<feature type="domain" description="Carbohydrate kinase FGGY C-terminal" evidence="13">
    <location>
        <begin position="253"/>
        <end position="439"/>
    </location>
</feature>
<evidence type="ECO:0000256" key="11">
    <source>
        <dbReference type="SAM" id="MobiDB-lite"/>
    </source>
</evidence>
<reference evidence="14 15" key="1">
    <citation type="submission" date="2020-10" db="EMBL/GenBank/DDBJ databases">
        <title>Phylogeny of dyella-like bacteria.</title>
        <authorList>
            <person name="Fu J."/>
        </authorList>
    </citation>
    <scope>NUCLEOTIDE SEQUENCE [LARGE SCALE GENOMIC DNA]</scope>
    <source>
        <strain evidence="14 15">BB4</strain>
    </source>
</reference>
<evidence type="ECO:0000259" key="13">
    <source>
        <dbReference type="Pfam" id="PF02782"/>
    </source>
</evidence>
<dbReference type="EMBL" id="JADIKD010000010">
    <property type="protein sequence ID" value="MFK2917718.1"/>
    <property type="molecule type" value="Genomic_DNA"/>
</dbReference>
<keyword evidence="6 8" id="KW-0067">ATP-binding</keyword>
<keyword evidence="3 8" id="KW-0808">Transferase</keyword>
<evidence type="ECO:0000256" key="7">
    <source>
        <dbReference type="ARBA" id="ARBA00023277"/>
    </source>
</evidence>
<dbReference type="InterPro" id="IPR000577">
    <property type="entry name" value="Carb_kinase_FGGY"/>
</dbReference>
<evidence type="ECO:0000256" key="6">
    <source>
        <dbReference type="ARBA" id="ARBA00022840"/>
    </source>
</evidence>
<dbReference type="Proteomes" id="UP001620408">
    <property type="component" value="Unassembled WGS sequence"/>
</dbReference>
<evidence type="ECO:0000256" key="5">
    <source>
        <dbReference type="ARBA" id="ARBA00022777"/>
    </source>
</evidence>
<name>A0ABW8K7H8_9GAMM</name>
<dbReference type="NCBIfam" id="TIGR01312">
    <property type="entry name" value="XylB"/>
    <property type="match status" value="1"/>
</dbReference>
<comment type="function">
    <text evidence="8">Catalyzes the phosphorylation of D-xylulose to D-xylulose 5-phosphate.</text>
</comment>
<dbReference type="Pfam" id="PF00370">
    <property type="entry name" value="FGGY_N"/>
    <property type="match status" value="1"/>
</dbReference>
<organism evidence="14 15">
    <name type="scientific">Dyella koreensis</name>
    <dbReference type="NCBI Taxonomy" id="311235"/>
    <lineage>
        <taxon>Bacteria</taxon>
        <taxon>Pseudomonadati</taxon>
        <taxon>Pseudomonadota</taxon>
        <taxon>Gammaproteobacteria</taxon>
        <taxon>Lysobacterales</taxon>
        <taxon>Rhodanobacteraceae</taxon>
        <taxon>Dyella</taxon>
    </lineage>
</organism>
<keyword evidence="4 8" id="KW-0547">Nucleotide-binding</keyword>
<evidence type="ECO:0000256" key="9">
    <source>
        <dbReference type="RuleBase" id="RU003733"/>
    </source>
</evidence>
<evidence type="ECO:0000256" key="10">
    <source>
        <dbReference type="RuleBase" id="RU364073"/>
    </source>
</evidence>
<dbReference type="RefSeq" id="WP_379986713.1">
    <property type="nucleotide sequence ID" value="NZ_JADIKD010000010.1"/>
</dbReference>
<keyword evidence="5 8" id="KW-0418">Kinase</keyword>
<feature type="domain" description="Carbohydrate kinase FGGY N-terminal" evidence="12">
    <location>
        <begin position="1"/>
        <end position="244"/>
    </location>
</feature>
<evidence type="ECO:0000313" key="14">
    <source>
        <dbReference type="EMBL" id="MFK2917718.1"/>
    </source>
</evidence>
<feature type="binding site" evidence="8">
    <location>
        <begin position="82"/>
        <end position="83"/>
    </location>
    <ligand>
        <name>substrate</name>
    </ligand>
</feature>
<comment type="catalytic activity">
    <reaction evidence="8 10">
        <text>D-xylulose + ATP = D-xylulose 5-phosphate + ADP + H(+)</text>
        <dbReference type="Rhea" id="RHEA:10964"/>
        <dbReference type="ChEBI" id="CHEBI:15378"/>
        <dbReference type="ChEBI" id="CHEBI:17140"/>
        <dbReference type="ChEBI" id="CHEBI:30616"/>
        <dbReference type="ChEBI" id="CHEBI:57737"/>
        <dbReference type="ChEBI" id="CHEBI:456216"/>
        <dbReference type="EC" id="2.7.1.17"/>
    </reaction>
</comment>
<keyword evidence="2 8" id="KW-0859">Xylose metabolism</keyword>
<dbReference type="PROSITE" id="PS00445">
    <property type="entry name" value="FGGY_KINASES_2"/>
    <property type="match status" value="1"/>
</dbReference>
<evidence type="ECO:0000259" key="12">
    <source>
        <dbReference type="Pfam" id="PF00370"/>
    </source>
</evidence>
<dbReference type="Gene3D" id="3.30.420.40">
    <property type="match status" value="2"/>
</dbReference>
<feature type="site" description="Important for activity" evidence="8">
    <location>
        <position position="6"/>
    </location>
</feature>
<evidence type="ECO:0000313" key="15">
    <source>
        <dbReference type="Proteomes" id="UP001620408"/>
    </source>
</evidence>
<dbReference type="PANTHER" id="PTHR43095:SF6">
    <property type="entry name" value="XYLULOSE KINASE"/>
    <property type="match status" value="1"/>
</dbReference>
<dbReference type="PROSITE" id="PS00933">
    <property type="entry name" value="FGGY_KINASES_1"/>
    <property type="match status" value="1"/>
</dbReference>
<protein>
    <recommendedName>
        <fullName evidence="8 10">Xylulose kinase</fullName>
        <shortName evidence="8 10">Xylulokinase</shortName>
        <ecNumber evidence="8 10">2.7.1.17</ecNumber>
    </recommendedName>
</protein>
<evidence type="ECO:0000256" key="1">
    <source>
        <dbReference type="ARBA" id="ARBA00009156"/>
    </source>
</evidence>
<feature type="region of interest" description="Disordered" evidence="11">
    <location>
        <begin position="488"/>
        <end position="511"/>
    </location>
</feature>
<dbReference type="GO" id="GO:0004856">
    <property type="term" value="F:D-xylulokinase activity"/>
    <property type="evidence" value="ECO:0007669"/>
    <property type="project" value="UniProtKB-EC"/>
</dbReference>
<evidence type="ECO:0000256" key="8">
    <source>
        <dbReference type="HAMAP-Rule" id="MF_02220"/>
    </source>
</evidence>
<dbReference type="InterPro" id="IPR006000">
    <property type="entry name" value="Xylulokinase"/>
</dbReference>
<dbReference type="InterPro" id="IPR050406">
    <property type="entry name" value="FGGY_Carb_Kinase"/>
</dbReference>
<keyword evidence="7 8" id="KW-0119">Carbohydrate metabolism</keyword>
<proteinExistence type="inferred from homology"/>
<comment type="caution">
    <text evidence="14">The sequence shown here is derived from an EMBL/GenBank/DDBJ whole genome shotgun (WGS) entry which is preliminary data.</text>
</comment>
<keyword evidence="15" id="KW-1185">Reference proteome</keyword>
<dbReference type="Pfam" id="PF02782">
    <property type="entry name" value="FGGY_C"/>
    <property type="match status" value="1"/>
</dbReference>
<dbReference type="SUPFAM" id="SSF53067">
    <property type="entry name" value="Actin-like ATPase domain"/>
    <property type="match status" value="2"/>
</dbReference>
<accession>A0ABW8K7H8</accession>
<dbReference type="PANTHER" id="PTHR43095">
    <property type="entry name" value="SUGAR KINASE"/>
    <property type="match status" value="1"/>
</dbReference>
<dbReference type="InterPro" id="IPR018483">
    <property type="entry name" value="Carb_kinase_FGGY_CS"/>
</dbReference>